<dbReference type="STRING" id="946483.Cenrod_1571"/>
<name>U5N7X1_9BURK</name>
<reference evidence="1 2" key="1">
    <citation type="journal article" date="2013" name="Genome Biol.">
        <title>Genomic analysis reveals key aspects of prokaryotic symbiosis in the phototrophic consortium "Chlorochromatium aggregatum".</title>
        <authorList>
            <person name="Liu Z."/>
            <person name="Muller J."/>
            <person name="Li T."/>
            <person name="Alvey R.M."/>
            <person name="Vogl K."/>
            <person name="Frigaard N.U."/>
            <person name="Rockwell N.C."/>
            <person name="Boyd E.S."/>
            <person name="Tomsho L.P."/>
            <person name="Schuster S.C."/>
            <person name="Henke P."/>
            <person name="Rohde M."/>
            <person name="Overmann J."/>
            <person name="Bryant D.A."/>
        </authorList>
    </citation>
    <scope>NUCLEOTIDE SEQUENCE [LARGE SCALE GENOMIC DNA]</scope>
    <source>
        <strain evidence="1">CR</strain>
    </source>
</reference>
<evidence type="ECO:0000313" key="1">
    <source>
        <dbReference type="EMBL" id="AGX87656.1"/>
    </source>
</evidence>
<gene>
    <name evidence="1" type="ORF">Cenrod_1571</name>
</gene>
<protein>
    <submittedName>
        <fullName evidence="1">Uncharacterized protein</fullName>
    </submittedName>
</protein>
<dbReference type="KEGG" id="cbx:Cenrod_1571"/>
<dbReference type="EMBL" id="CP004885">
    <property type="protein sequence ID" value="AGX87656.1"/>
    <property type="molecule type" value="Genomic_DNA"/>
</dbReference>
<keyword evidence="2" id="KW-1185">Reference proteome</keyword>
<organism evidence="1 2">
    <name type="scientific">Candidatus Symbiobacter mobilis CR</name>
    <dbReference type="NCBI Taxonomy" id="946483"/>
    <lineage>
        <taxon>Bacteria</taxon>
        <taxon>Pseudomonadati</taxon>
        <taxon>Pseudomonadota</taxon>
        <taxon>Betaproteobacteria</taxon>
        <taxon>Burkholderiales</taxon>
        <taxon>Comamonadaceae</taxon>
    </lineage>
</organism>
<dbReference type="AlphaFoldDB" id="U5N7X1"/>
<proteinExistence type="predicted"/>
<accession>U5N7X1</accession>
<sequence>MFVESFARDFYTPGDPTYSVTPDATEANEGATVNFAFQADNVRDGALFTWEVVSEKVSAQDFDDGAMAGAFSVANWAGSFTRTLKNDLSFEEGPEPFSVRVHSGSILGPVVATSTAVMVFDTSVEPESYQVAPSALILRSGGTVTFDVVTSGVPSGRQVQWQKLSGTAVAGDFVTPLSGVVEIQNRRASFSLTVADTVTALRTLAVCLTDGANVLAESLSIAIYPPPSITPKTVSVYEGV</sequence>
<dbReference type="HOGENOM" id="CLU_1154767_0_0_4"/>
<dbReference type="Proteomes" id="UP000017184">
    <property type="component" value="Chromosome"/>
</dbReference>
<evidence type="ECO:0000313" key="2">
    <source>
        <dbReference type="Proteomes" id="UP000017184"/>
    </source>
</evidence>